<keyword evidence="3" id="KW-0804">Transcription</keyword>
<dbReference type="SUPFAM" id="SSF46689">
    <property type="entry name" value="Homeodomain-like"/>
    <property type="match status" value="1"/>
</dbReference>
<evidence type="ECO:0000256" key="3">
    <source>
        <dbReference type="ARBA" id="ARBA00023163"/>
    </source>
</evidence>
<evidence type="ECO:0000256" key="2">
    <source>
        <dbReference type="ARBA" id="ARBA00023125"/>
    </source>
</evidence>
<comment type="caution">
    <text evidence="6">The sequence shown here is derived from an EMBL/GenBank/DDBJ whole genome shotgun (WGS) entry which is preliminary data.</text>
</comment>
<dbReference type="Pfam" id="PF00440">
    <property type="entry name" value="TetR_N"/>
    <property type="match status" value="1"/>
</dbReference>
<proteinExistence type="predicted"/>
<dbReference type="PANTHER" id="PTHR47506">
    <property type="entry name" value="TRANSCRIPTIONAL REGULATORY PROTEIN"/>
    <property type="match status" value="1"/>
</dbReference>
<evidence type="ECO:0000313" key="6">
    <source>
        <dbReference type="EMBL" id="KIU11022.1"/>
    </source>
</evidence>
<dbReference type="Proteomes" id="UP000032247">
    <property type="component" value="Unassembled WGS sequence"/>
</dbReference>
<reference evidence="6 7" key="1">
    <citation type="submission" date="2014-12" db="EMBL/GenBank/DDBJ databases">
        <title>Comparative genome analysis of Bacillus coagulans HM-08, Clostridium butyricum HM-68, Bacillus subtilis HM-66 and Bacillus licheniformis BL-09.</title>
        <authorList>
            <person name="Zhang H."/>
        </authorList>
    </citation>
    <scope>NUCLEOTIDE SEQUENCE [LARGE SCALE GENOMIC DNA]</scope>
    <source>
        <strain evidence="6 7">HM-66</strain>
    </source>
</reference>
<dbReference type="GO" id="GO:0003677">
    <property type="term" value="F:DNA binding"/>
    <property type="evidence" value="ECO:0007669"/>
    <property type="project" value="UniProtKB-UniRule"/>
</dbReference>
<dbReference type="PATRIC" id="fig|1423.173.peg.3138"/>
<dbReference type="PANTHER" id="PTHR47506:SF3">
    <property type="entry name" value="HTH-TYPE TRANSCRIPTIONAL REGULATOR LMRA"/>
    <property type="match status" value="1"/>
</dbReference>
<keyword evidence="2 4" id="KW-0238">DNA-binding</keyword>
<dbReference type="AlphaFoldDB" id="A0A0D1KXX6"/>
<dbReference type="InterPro" id="IPR036271">
    <property type="entry name" value="Tet_transcr_reg_TetR-rel_C_sf"/>
</dbReference>
<feature type="DNA-binding region" description="H-T-H motif" evidence="4">
    <location>
        <begin position="27"/>
        <end position="46"/>
    </location>
</feature>
<protein>
    <recommendedName>
        <fullName evidence="5">HTH tetR-type domain-containing protein</fullName>
    </recommendedName>
</protein>
<dbReference type="PRINTS" id="PR00455">
    <property type="entry name" value="HTHTETR"/>
</dbReference>
<evidence type="ECO:0000256" key="1">
    <source>
        <dbReference type="ARBA" id="ARBA00023015"/>
    </source>
</evidence>
<dbReference type="STRING" id="483913.AN935_01380"/>
<dbReference type="PROSITE" id="PS50977">
    <property type="entry name" value="HTH_TETR_2"/>
    <property type="match status" value="1"/>
</dbReference>
<dbReference type="InterPro" id="IPR001647">
    <property type="entry name" value="HTH_TetR"/>
</dbReference>
<accession>A0A0D1KXX6</accession>
<evidence type="ECO:0000313" key="7">
    <source>
        <dbReference type="Proteomes" id="UP000032247"/>
    </source>
</evidence>
<dbReference type="Pfam" id="PF21993">
    <property type="entry name" value="TetR_C_13_2"/>
    <property type="match status" value="1"/>
</dbReference>
<dbReference type="SUPFAM" id="SSF48498">
    <property type="entry name" value="Tetracyclin repressor-like, C-terminal domain"/>
    <property type="match status" value="1"/>
</dbReference>
<evidence type="ECO:0000256" key="4">
    <source>
        <dbReference type="PROSITE-ProRule" id="PRU00335"/>
    </source>
</evidence>
<dbReference type="EMBL" id="JXBC01000004">
    <property type="protein sequence ID" value="KIU11022.1"/>
    <property type="molecule type" value="Genomic_DNA"/>
</dbReference>
<sequence>MSYGDSREKILSAATRLFQLQGYYGTGLNQIIKESGVPKGSLYYHFPGGKEQLAIEAVNEMKEYIRQKIADCMEAYTDPAEGIQAFLKELSCQFSCTEDIEGLPVGLLAAETSLKSEPLREACHEAYKEWASVYEEKLRQTGCSESRAKEASTVVNAMIEGGILLSLTAKNSTPLLHISSCIPDLLKR</sequence>
<feature type="domain" description="HTH tetR-type" evidence="5">
    <location>
        <begin position="4"/>
        <end position="64"/>
    </location>
</feature>
<dbReference type="Gene3D" id="1.10.357.10">
    <property type="entry name" value="Tetracycline Repressor, domain 2"/>
    <property type="match status" value="1"/>
</dbReference>
<gene>
    <name evidence="6" type="ORF">SC09_Contig25orf00949</name>
</gene>
<organism evidence="6 7">
    <name type="scientific">Bacillus subtilis</name>
    <dbReference type="NCBI Taxonomy" id="1423"/>
    <lineage>
        <taxon>Bacteria</taxon>
        <taxon>Bacillati</taxon>
        <taxon>Bacillota</taxon>
        <taxon>Bacilli</taxon>
        <taxon>Bacillales</taxon>
        <taxon>Bacillaceae</taxon>
        <taxon>Bacillus</taxon>
    </lineage>
</organism>
<keyword evidence="1" id="KW-0805">Transcription regulation</keyword>
<dbReference type="InterPro" id="IPR009057">
    <property type="entry name" value="Homeodomain-like_sf"/>
</dbReference>
<name>A0A0D1KXX6_BACIU</name>
<evidence type="ECO:0000259" key="5">
    <source>
        <dbReference type="PROSITE" id="PS50977"/>
    </source>
</evidence>
<dbReference type="InterPro" id="IPR054156">
    <property type="entry name" value="YxaF_TetR_C"/>
</dbReference>